<reference evidence="2" key="1">
    <citation type="journal article" date="2022" name="Plant J.">
        <title>Strategies of tolerance reflected in two North American maple genomes.</title>
        <authorList>
            <person name="McEvoy S.L."/>
            <person name="Sezen U.U."/>
            <person name="Trouern-Trend A."/>
            <person name="McMahon S.M."/>
            <person name="Schaberg P.G."/>
            <person name="Yang J."/>
            <person name="Wegrzyn J.L."/>
            <person name="Swenson N.G."/>
        </authorList>
    </citation>
    <scope>NUCLEOTIDE SEQUENCE</scope>
    <source>
        <strain evidence="2">91603</strain>
    </source>
</reference>
<name>A0AAD5J5A9_ACENE</name>
<evidence type="ECO:0000313" key="3">
    <source>
        <dbReference type="Proteomes" id="UP001064489"/>
    </source>
</evidence>
<comment type="caution">
    <text evidence="2">The sequence shown here is derived from an EMBL/GenBank/DDBJ whole genome shotgun (WGS) entry which is preliminary data.</text>
</comment>
<proteinExistence type="predicted"/>
<dbReference type="Proteomes" id="UP001064489">
    <property type="component" value="Chromosome 3"/>
</dbReference>
<reference evidence="2" key="2">
    <citation type="submission" date="2023-02" db="EMBL/GenBank/DDBJ databases">
        <authorList>
            <person name="Swenson N.G."/>
            <person name="Wegrzyn J.L."/>
            <person name="Mcevoy S.L."/>
        </authorList>
    </citation>
    <scope>NUCLEOTIDE SEQUENCE</scope>
    <source>
        <strain evidence="2">91603</strain>
        <tissue evidence="2">Leaf</tissue>
    </source>
</reference>
<gene>
    <name evidence="2" type="ORF">LWI28_013603</name>
</gene>
<protein>
    <submittedName>
        <fullName evidence="2">Uncharacterized protein</fullName>
    </submittedName>
</protein>
<keyword evidence="3" id="KW-1185">Reference proteome</keyword>
<accession>A0AAD5J5A9</accession>
<organism evidence="2 3">
    <name type="scientific">Acer negundo</name>
    <name type="common">Box elder</name>
    <dbReference type="NCBI Taxonomy" id="4023"/>
    <lineage>
        <taxon>Eukaryota</taxon>
        <taxon>Viridiplantae</taxon>
        <taxon>Streptophyta</taxon>
        <taxon>Embryophyta</taxon>
        <taxon>Tracheophyta</taxon>
        <taxon>Spermatophyta</taxon>
        <taxon>Magnoliopsida</taxon>
        <taxon>eudicotyledons</taxon>
        <taxon>Gunneridae</taxon>
        <taxon>Pentapetalae</taxon>
        <taxon>rosids</taxon>
        <taxon>malvids</taxon>
        <taxon>Sapindales</taxon>
        <taxon>Sapindaceae</taxon>
        <taxon>Hippocastanoideae</taxon>
        <taxon>Acereae</taxon>
        <taxon>Acer</taxon>
    </lineage>
</organism>
<feature type="region of interest" description="Disordered" evidence="1">
    <location>
        <begin position="1"/>
        <end position="45"/>
    </location>
</feature>
<feature type="compositionally biased region" description="Low complexity" evidence="1">
    <location>
        <begin position="1"/>
        <end position="30"/>
    </location>
</feature>
<evidence type="ECO:0000313" key="2">
    <source>
        <dbReference type="EMBL" id="KAI9186083.1"/>
    </source>
</evidence>
<dbReference type="AlphaFoldDB" id="A0AAD5J5A9"/>
<sequence>MNGWKSSLVSSSSTSTPIPTSSKSSTSTPTRQQHHQNQKGVKDVNVLSGTSVHRDLHEWTNAKLEDNEGFITTILLLYMFRTAGAFSVLAEASSSSSRL</sequence>
<dbReference type="EMBL" id="JAJSOW010000100">
    <property type="protein sequence ID" value="KAI9186083.1"/>
    <property type="molecule type" value="Genomic_DNA"/>
</dbReference>
<evidence type="ECO:0000256" key="1">
    <source>
        <dbReference type="SAM" id="MobiDB-lite"/>
    </source>
</evidence>